<evidence type="ECO:0000313" key="2">
    <source>
        <dbReference type="EMBL" id="MBO8434373.1"/>
    </source>
</evidence>
<dbReference type="EMBL" id="JADIMX010000066">
    <property type="protein sequence ID" value="MBO8434373.1"/>
    <property type="molecule type" value="Genomic_DNA"/>
</dbReference>
<feature type="transmembrane region" description="Helical" evidence="1">
    <location>
        <begin position="73"/>
        <end position="92"/>
    </location>
</feature>
<protein>
    <submittedName>
        <fullName evidence="2">Uncharacterized protein</fullName>
    </submittedName>
</protein>
<sequence length="189" mass="21848">MLRECIIITDKDLHLHSDDEVILWQGNPQDIKVFDIISKPVILLIGLFCIFIIAFAVKYFFLTEGANDFMRVFVTAIILALGIFVAIVPFVYTSRLRKNTTYVLTNKRAIVLREKGDYNVTAYRSLNKLKNICIYKNNSDTATFYFIEDSIELFSIGERNSFDDVIFRNIKDFDELEKIVSPFVAVVHL</sequence>
<keyword evidence="1" id="KW-1133">Transmembrane helix</keyword>
<evidence type="ECO:0000313" key="3">
    <source>
        <dbReference type="Proteomes" id="UP000823611"/>
    </source>
</evidence>
<name>A0A9D9DVJ7_9FIRM</name>
<reference evidence="2" key="2">
    <citation type="journal article" date="2021" name="PeerJ">
        <title>Extensive microbial diversity within the chicken gut microbiome revealed by metagenomics and culture.</title>
        <authorList>
            <person name="Gilroy R."/>
            <person name="Ravi A."/>
            <person name="Getino M."/>
            <person name="Pursley I."/>
            <person name="Horton D.L."/>
            <person name="Alikhan N.F."/>
            <person name="Baker D."/>
            <person name="Gharbi K."/>
            <person name="Hall N."/>
            <person name="Watson M."/>
            <person name="Adriaenssens E.M."/>
            <person name="Foster-Nyarko E."/>
            <person name="Jarju S."/>
            <person name="Secka A."/>
            <person name="Antonio M."/>
            <person name="Oren A."/>
            <person name="Chaudhuri R.R."/>
            <person name="La Ragione R."/>
            <person name="Hildebrand F."/>
            <person name="Pallen M.J."/>
        </authorList>
    </citation>
    <scope>NUCLEOTIDE SEQUENCE</scope>
    <source>
        <strain evidence="2">F6-4510</strain>
    </source>
</reference>
<reference evidence="2" key="1">
    <citation type="submission" date="2020-10" db="EMBL/GenBank/DDBJ databases">
        <authorList>
            <person name="Gilroy R."/>
        </authorList>
    </citation>
    <scope>NUCLEOTIDE SEQUENCE</scope>
    <source>
        <strain evidence="2">F6-4510</strain>
    </source>
</reference>
<accession>A0A9D9DVJ7</accession>
<organism evidence="2 3">
    <name type="scientific">Candidatus Fimicola merdigallinarum</name>
    <dbReference type="NCBI Taxonomy" id="2840819"/>
    <lineage>
        <taxon>Bacteria</taxon>
        <taxon>Bacillati</taxon>
        <taxon>Bacillota</taxon>
        <taxon>Clostridia</taxon>
        <taxon>Lachnospirales</taxon>
        <taxon>Lachnospiraceae</taxon>
        <taxon>Lachnospiraceae incertae sedis</taxon>
        <taxon>Candidatus Fimicola</taxon>
    </lineage>
</organism>
<dbReference type="Proteomes" id="UP000823611">
    <property type="component" value="Unassembled WGS sequence"/>
</dbReference>
<keyword evidence="1" id="KW-0812">Transmembrane</keyword>
<keyword evidence="1" id="KW-0472">Membrane</keyword>
<evidence type="ECO:0000256" key="1">
    <source>
        <dbReference type="SAM" id="Phobius"/>
    </source>
</evidence>
<dbReference type="AlphaFoldDB" id="A0A9D9DVJ7"/>
<comment type="caution">
    <text evidence="2">The sequence shown here is derived from an EMBL/GenBank/DDBJ whole genome shotgun (WGS) entry which is preliminary data.</text>
</comment>
<proteinExistence type="predicted"/>
<feature type="transmembrane region" description="Helical" evidence="1">
    <location>
        <begin position="41"/>
        <end position="61"/>
    </location>
</feature>
<gene>
    <name evidence="2" type="ORF">IAC55_03505</name>
</gene>